<evidence type="ECO:0000259" key="1">
    <source>
        <dbReference type="Pfam" id="PF01636"/>
    </source>
</evidence>
<dbReference type="OrthoDB" id="10003767at2759"/>
<evidence type="ECO:0000313" key="3">
    <source>
        <dbReference type="Proteomes" id="UP000305948"/>
    </source>
</evidence>
<dbReference type="InterPro" id="IPR002575">
    <property type="entry name" value="Aminoglycoside_PTrfase"/>
</dbReference>
<name>A0A5C3MN22_9AGAM</name>
<accession>A0A5C3MN22</accession>
<dbReference type="SUPFAM" id="SSF56112">
    <property type="entry name" value="Protein kinase-like (PK-like)"/>
    <property type="match status" value="1"/>
</dbReference>
<dbReference type="InterPro" id="IPR051678">
    <property type="entry name" value="AGP_Transferase"/>
</dbReference>
<evidence type="ECO:0000313" key="2">
    <source>
        <dbReference type="EMBL" id="TFK46869.1"/>
    </source>
</evidence>
<keyword evidence="3" id="KW-1185">Reference proteome</keyword>
<dbReference type="STRING" id="5364.A0A5C3MN22"/>
<proteinExistence type="predicted"/>
<gene>
    <name evidence="2" type="ORF">OE88DRAFT_1739198</name>
</gene>
<dbReference type="Proteomes" id="UP000305948">
    <property type="component" value="Unassembled WGS sequence"/>
</dbReference>
<dbReference type="EMBL" id="ML213527">
    <property type="protein sequence ID" value="TFK46869.1"/>
    <property type="molecule type" value="Genomic_DNA"/>
</dbReference>
<sequence>MSTGQFFFLKTVDSGDGNTFNVPWDLTNPFLHIPPVDPGLNLSNLIQRLEHLAQEECVALTSAGPANFHRVFRAEFKSGVGRFIRVQQSYLSEPGVGMKHQIPRGQLHSELATIEYIRIHTDIPVPRTYLYEDGREGDVGAQWTVVEEMPGVRLGVMWPSMSTQQREEVCRSVSSMCTQLLRLRFPAYGSIYSSHMHSQLFSIGPMQFKAANELDVVAPPLWENCGAFRTVRQWITALARGDMRFASSRKLRPQDTSQREHLLQLLEHHTPVLDKLESLCYGRELCTPVLIHPDVSFDNILVDENDPTKVTALLDWEGSQVVPLFATSLDFLKSIYPPEERQKLLSIMENEIMRQNPSYSKALGSDLCTMLREIYLRANASTTWINLGPSPWGPWLDGRIIKELADRDLIPSETLALFLSLSSKHSVVAASSMSV</sequence>
<reference evidence="2 3" key="1">
    <citation type="journal article" date="2019" name="Nat. Ecol. Evol.">
        <title>Megaphylogeny resolves global patterns of mushroom evolution.</title>
        <authorList>
            <person name="Varga T."/>
            <person name="Krizsan K."/>
            <person name="Foldi C."/>
            <person name="Dima B."/>
            <person name="Sanchez-Garcia M."/>
            <person name="Sanchez-Ramirez S."/>
            <person name="Szollosi G.J."/>
            <person name="Szarkandi J.G."/>
            <person name="Papp V."/>
            <person name="Albert L."/>
            <person name="Andreopoulos W."/>
            <person name="Angelini C."/>
            <person name="Antonin V."/>
            <person name="Barry K.W."/>
            <person name="Bougher N.L."/>
            <person name="Buchanan P."/>
            <person name="Buyck B."/>
            <person name="Bense V."/>
            <person name="Catcheside P."/>
            <person name="Chovatia M."/>
            <person name="Cooper J."/>
            <person name="Damon W."/>
            <person name="Desjardin D."/>
            <person name="Finy P."/>
            <person name="Geml J."/>
            <person name="Haridas S."/>
            <person name="Hughes K."/>
            <person name="Justo A."/>
            <person name="Karasinski D."/>
            <person name="Kautmanova I."/>
            <person name="Kiss B."/>
            <person name="Kocsube S."/>
            <person name="Kotiranta H."/>
            <person name="LaButti K.M."/>
            <person name="Lechner B.E."/>
            <person name="Liimatainen K."/>
            <person name="Lipzen A."/>
            <person name="Lukacs Z."/>
            <person name="Mihaltcheva S."/>
            <person name="Morgado L.N."/>
            <person name="Niskanen T."/>
            <person name="Noordeloos M.E."/>
            <person name="Ohm R.A."/>
            <person name="Ortiz-Santana B."/>
            <person name="Ovrebo C."/>
            <person name="Racz N."/>
            <person name="Riley R."/>
            <person name="Savchenko A."/>
            <person name="Shiryaev A."/>
            <person name="Soop K."/>
            <person name="Spirin V."/>
            <person name="Szebenyi C."/>
            <person name="Tomsovsky M."/>
            <person name="Tulloss R.E."/>
            <person name="Uehling J."/>
            <person name="Grigoriev I.V."/>
            <person name="Vagvolgyi C."/>
            <person name="Papp T."/>
            <person name="Martin F.M."/>
            <person name="Miettinen O."/>
            <person name="Hibbett D.S."/>
            <person name="Nagy L.G."/>
        </authorList>
    </citation>
    <scope>NUCLEOTIDE SEQUENCE [LARGE SCALE GENOMIC DNA]</scope>
    <source>
        <strain evidence="2 3">OMC1185</strain>
    </source>
</reference>
<dbReference type="Gene3D" id="3.90.1200.10">
    <property type="match status" value="1"/>
</dbReference>
<dbReference type="PANTHER" id="PTHR21310">
    <property type="entry name" value="AMINOGLYCOSIDE PHOSPHOTRANSFERASE-RELATED-RELATED"/>
    <property type="match status" value="1"/>
</dbReference>
<dbReference type="AlphaFoldDB" id="A0A5C3MN22"/>
<protein>
    <recommendedName>
        <fullName evidence="1">Aminoglycoside phosphotransferase domain-containing protein</fullName>
    </recommendedName>
</protein>
<dbReference type="InterPro" id="IPR011009">
    <property type="entry name" value="Kinase-like_dom_sf"/>
</dbReference>
<dbReference type="Pfam" id="PF01636">
    <property type="entry name" value="APH"/>
    <property type="match status" value="1"/>
</dbReference>
<feature type="domain" description="Aminoglycoside phosphotransferase" evidence="1">
    <location>
        <begin position="104"/>
        <end position="321"/>
    </location>
</feature>
<organism evidence="2 3">
    <name type="scientific">Heliocybe sulcata</name>
    <dbReference type="NCBI Taxonomy" id="5364"/>
    <lineage>
        <taxon>Eukaryota</taxon>
        <taxon>Fungi</taxon>
        <taxon>Dikarya</taxon>
        <taxon>Basidiomycota</taxon>
        <taxon>Agaricomycotina</taxon>
        <taxon>Agaricomycetes</taxon>
        <taxon>Gloeophyllales</taxon>
        <taxon>Gloeophyllaceae</taxon>
        <taxon>Heliocybe</taxon>
    </lineage>
</organism>
<dbReference type="PANTHER" id="PTHR21310:SF13">
    <property type="entry name" value="AMINOGLYCOSIDE PHOSPHOTRANSFERASE DOMAIN-CONTAINING PROTEIN"/>
    <property type="match status" value="1"/>
</dbReference>